<evidence type="ECO:0000313" key="4">
    <source>
        <dbReference type="Proteomes" id="UP000245507"/>
    </source>
</evidence>
<feature type="compositionally biased region" description="Acidic residues" evidence="1">
    <location>
        <begin position="85"/>
        <end position="94"/>
    </location>
</feature>
<name>A0A316TCR4_9ACTN</name>
<dbReference type="Proteomes" id="UP000245507">
    <property type="component" value="Unassembled WGS sequence"/>
</dbReference>
<evidence type="ECO:0000256" key="2">
    <source>
        <dbReference type="SAM" id="Phobius"/>
    </source>
</evidence>
<keyword evidence="2" id="KW-0812">Transmembrane</keyword>
<keyword evidence="2" id="KW-0472">Membrane</keyword>
<sequence length="192" mass="20186">MSDEERQRRENPVLTGLIALVAVAVAVGLVLGGVALVGSRMLGLTGDDADSVGATERESAVIPRPQKTSATGPQVTLNTQSSDEFATDEVETDDTTTKEPKQEKAITLQAGQTAVGNFERIDLTGVYPGGEGAILQVQRMESGVWTEFDATIPVSGETFVTYVQSARTGVNKFRVVDNATGETSNPVTVTVG</sequence>
<dbReference type="AlphaFoldDB" id="A0A316TCR4"/>
<comment type="caution">
    <text evidence="3">The sequence shown here is derived from an EMBL/GenBank/DDBJ whole genome shotgun (WGS) entry which is preliminary data.</text>
</comment>
<keyword evidence="4" id="KW-1185">Reference proteome</keyword>
<reference evidence="3 4" key="1">
    <citation type="submission" date="2018-05" db="EMBL/GenBank/DDBJ databases">
        <title>Nocardioides silvaticus genome.</title>
        <authorList>
            <person name="Li C."/>
            <person name="Wang G."/>
        </authorList>
    </citation>
    <scope>NUCLEOTIDE SEQUENCE [LARGE SCALE GENOMIC DNA]</scope>
    <source>
        <strain evidence="3 4">CCTCC AB 2018079</strain>
    </source>
</reference>
<accession>A0A316TCR4</accession>
<protein>
    <submittedName>
        <fullName evidence="3">Uncharacterized protein</fullName>
    </submittedName>
</protein>
<evidence type="ECO:0000256" key="1">
    <source>
        <dbReference type="SAM" id="MobiDB-lite"/>
    </source>
</evidence>
<dbReference type="OrthoDB" id="5197508at2"/>
<proteinExistence type="predicted"/>
<keyword evidence="2" id="KW-1133">Transmembrane helix</keyword>
<gene>
    <name evidence="3" type="ORF">DJ010_19635</name>
</gene>
<feature type="compositionally biased region" description="Polar residues" evidence="1">
    <location>
        <begin position="66"/>
        <end position="82"/>
    </location>
</feature>
<feature type="transmembrane region" description="Helical" evidence="2">
    <location>
        <begin position="12"/>
        <end position="37"/>
    </location>
</feature>
<organism evidence="3 4">
    <name type="scientific">Nocardioides silvaticus</name>
    <dbReference type="NCBI Taxonomy" id="2201891"/>
    <lineage>
        <taxon>Bacteria</taxon>
        <taxon>Bacillati</taxon>
        <taxon>Actinomycetota</taxon>
        <taxon>Actinomycetes</taxon>
        <taxon>Propionibacteriales</taxon>
        <taxon>Nocardioidaceae</taxon>
        <taxon>Nocardioides</taxon>
    </lineage>
</organism>
<dbReference type="RefSeq" id="WP_109696978.1">
    <property type="nucleotide sequence ID" value="NZ_QGDD01000011.1"/>
</dbReference>
<evidence type="ECO:0000313" key="3">
    <source>
        <dbReference type="EMBL" id="PWN01075.1"/>
    </source>
</evidence>
<feature type="region of interest" description="Disordered" evidence="1">
    <location>
        <begin position="45"/>
        <end position="102"/>
    </location>
</feature>
<dbReference type="EMBL" id="QGDD01000011">
    <property type="protein sequence ID" value="PWN01075.1"/>
    <property type="molecule type" value="Genomic_DNA"/>
</dbReference>